<dbReference type="EMBL" id="LBWG01000008">
    <property type="protein sequence ID" value="KKR04381.1"/>
    <property type="molecule type" value="Genomic_DNA"/>
</dbReference>
<reference evidence="3 4" key="1">
    <citation type="journal article" date="2015" name="Nature">
        <title>rRNA introns, odd ribosomes, and small enigmatic genomes across a large radiation of phyla.</title>
        <authorList>
            <person name="Brown C.T."/>
            <person name="Hug L.A."/>
            <person name="Thomas B.C."/>
            <person name="Sharon I."/>
            <person name="Castelle C.J."/>
            <person name="Singh A."/>
            <person name="Wilkins M.J."/>
            <person name="Williams K.H."/>
            <person name="Banfield J.F."/>
        </authorList>
    </citation>
    <scope>NUCLEOTIDE SEQUENCE [LARGE SCALE GENOMIC DNA]</scope>
</reference>
<dbReference type="InterPro" id="IPR010982">
    <property type="entry name" value="Lambda_DNA-bd_dom_sf"/>
</dbReference>
<feature type="coiled-coil region" evidence="1">
    <location>
        <begin position="31"/>
        <end position="58"/>
    </location>
</feature>
<comment type="caution">
    <text evidence="3">The sequence shown here is derived from an EMBL/GenBank/DDBJ whole genome shotgun (WGS) entry which is preliminary data.</text>
</comment>
<dbReference type="Proteomes" id="UP000033935">
    <property type="component" value="Unassembled WGS sequence"/>
</dbReference>
<keyword evidence="1" id="KW-0175">Coiled coil</keyword>
<organism evidence="3 4">
    <name type="scientific">Candidatus Uhrbacteria bacterium GW2011_GWF2_39_13</name>
    <dbReference type="NCBI Taxonomy" id="1618995"/>
    <lineage>
        <taxon>Bacteria</taxon>
        <taxon>Candidatus Uhriibacteriota</taxon>
    </lineage>
</organism>
<dbReference type="InterPro" id="IPR001387">
    <property type="entry name" value="Cro/C1-type_HTH"/>
</dbReference>
<dbReference type="CDD" id="cd00093">
    <property type="entry name" value="HTH_XRE"/>
    <property type="match status" value="1"/>
</dbReference>
<evidence type="ECO:0000259" key="2">
    <source>
        <dbReference type="PROSITE" id="PS50943"/>
    </source>
</evidence>
<dbReference type="Pfam" id="PF01381">
    <property type="entry name" value="HTH_3"/>
    <property type="match status" value="1"/>
</dbReference>
<proteinExistence type="predicted"/>
<dbReference type="AlphaFoldDB" id="A0A0G0MVB6"/>
<dbReference type="GO" id="GO:0003677">
    <property type="term" value="F:DNA binding"/>
    <property type="evidence" value="ECO:0007669"/>
    <property type="project" value="InterPro"/>
</dbReference>
<dbReference type="PROSITE" id="PS50943">
    <property type="entry name" value="HTH_CROC1"/>
    <property type="match status" value="1"/>
</dbReference>
<gene>
    <name evidence="3" type="ORF">UT30_C0008G0003</name>
</gene>
<evidence type="ECO:0000313" key="3">
    <source>
        <dbReference type="EMBL" id="KKR04381.1"/>
    </source>
</evidence>
<protein>
    <submittedName>
        <fullName evidence="3">Helix-turn-helix domain protein</fullName>
    </submittedName>
</protein>
<feature type="domain" description="HTH cro/C1-type" evidence="2">
    <location>
        <begin position="84"/>
        <end position="138"/>
    </location>
</feature>
<evidence type="ECO:0000313" key="4">
    <source>
        <dbReference type="Proteomes" id="UP000033935"/>
    </source>
</evidence>
<name>A0A0G0MVB6_9BACT</name>
<sequence>MPKFLVPLQDEITRLARKEVVKSQGTLKKAVTSLRRENTELRKRVKSLEKAVDALQKILGGTKKINALPSDDEVKNSRFSPKMITRMRKKHGLSIKKMAELLDVNNNSIINWEKGDFRPRQELKRKLLAFKKLTKRDVKKMLKELSGKKADVVPVIETKKVSRKTIKK</sequence>
<accession>A0A0G0MVB6</accession>
<dbReference type="Gene3D" id="1.10.260.40">
    <property type="entry name" value="lambda repressor-like DNA-binding domains"/>
    <property type="match status" value="1"/>
</dbReference>
<evidence type="ECO:0000256" key="1">
    <source>
        <dbReference type="SAM" id="Coils"/>
    </source>
</evidence>
<dbReference type="SMART" id="SM00530">
    <property type="entry name" value="HTH_XRE"/>
    <property type="match status" value="1"/>
</dbReference>
<dbReference type="SUPFAM" id="SSF47413">
    <property type="entry name" value="lambda repressor-like DNA-binding domains"/>
    <property type="match status" value="1"/>
</dbReference>